<dbReference type="CDD" id="cd09917">
    <property type="entry name" value="F-box_SF"/>
    <property type="match status" value="1"/>
</dbReference>
<sequence length="351" mass="41414">MDSISEEKETEEHNNIFVLPDVLLICILSKLSWREILNLRLVSRSFYNFIHENYHQLNRRKITEVYVKYEENCGSFPFHVTFRFGKSFLLNKFLKNQLDEEFKTINIQNGEKLSYFFKMFDMTKLKILSVPAANNIDIFNILSRSFQTRIAINILVVSKVAEKDFRSFQTFIEKCSSFKSIFINHLCAPSTGHEEINSFLYWLSLINTRNFEIIECPITKVLTADTVTKLLEGNPNLKSLKINPSNIEFLEGIFKEFFMMEQPRKMNCKNDNSEIFLTIYSDMKDEHLCDSLGKDFGELKNVKNIYCSIKFSYFAQFEYKSDCKYCVEDEHTITRRLLFLRHKIPGQKFGN</sequence>
<dbReference type="SMART" id="SM00256">
    <property type="entry name" value="FBOX"/>
    <property type="match status" value="1"/>
</dbReference>
<keyword evidence="2" id="KW-1185">Reference proteome</keyword>
<dbReference type="Proteomes" id="UP000035680">
    <property type="component" value="Unassembled WGS sequence"/>
</dbReference>
<evidence type="ECO:0000259" key="1">
    <source>
        <dbReference type="PROSITE" id="PS50181"/>
    </source>
</evidence>
<dbReference type="SUPFAM" id="SSF81383">
    <property type="entry name" value="F-box domain"/>
    <property type="match status" value="1"/>
</dbReference>
<accession>A0A0K0G317</accession>
<evidence type="ECO:0000313" key="2">
    <source>
        <dbReference type="Proteomes" id="UP000035680"/>
    </source>
</evidence>
<dbReference type="AlphaFoldDB" id="A0A0K0G317"/>
<proteinExistence type="predicted"/>
<dbReference type="WBParaSite" id="SVE_1911800.1">
    <property type="protein sequence ID" value="SVE_1911800.1"/>
    <property type="gene ID" value="SVE_1911800"/>
</dbReference>
<name>A0A0K0G317_STRVS</name>
<dbReference type="InterPro" id="IPR036047">
    <property type="entry name" value="F-box-like_dom_sf"/>
</dbReference>
<dbReference type="InterPro" id="IPR001810">
    <property type="entry name" value="F-box_dom"/>
</dbReference>
<evidence type="ECO:0000313" key="3">
    <source>
        <dbReference type="WBParaSite" id="SVE_1911800.1"/>
    </source>
</evidence>
<reference evidence="2" key="1">
    <citation type="submission" date="2014-07" db="EMBL/GenBank/DDBJ databases">
        <authorList>
            <person name="Martin A.A"/>
            <person name="De Silva N."/>
        </authorList>
    </citation>
    <scope>NUCLEOTIDE SEQUENCE</scope>
</reference>
<protein>
    <submittedName>
        <fullName evidence="3">F-box domain-containing protein</fullName>
    </submittedName>
</protein>
<dbReference type="PROSITE" id="PS50181">
    <property type="entry name" value="FBOX"/>
    <property type="match status" value="1"/>
</dbReference>
<organism evidence="2 3">
    <name type="scientific">Strongyloides venezuelensis</name>
    <name type="common">Threadworm</name>
    <dbReference type="NCBI Taxonomy" id="75913"/>
    <lineage>
        <taxon>Eukaryota</taxon>
        <taxon>Metazoa</taxon>
        <taxon>Ecdysozoa</taxon>
        <taxon>Nematoda</taxon>
        <taxon>Chromadorea</taxon>
        <taxon>Rhabditida</taxon>
        <taxon>Tylenchina</taxon>
        <taxon>Panagrolaimomorpha</taxon>
        <taxon>Strongyloidoidea</taxon>
        <taxon>Strongyloididae</taxon>
        <taxon>Strongyloides</taxon>
    </lineage>
</organism>
<feature type="domain" description="F-box" evidence="1">
    <location>
        <begin position="13"/>
        <end position="57"/>
    </location>
</feature>
<reference evidence="3" key="2">
    <citation type="submission" date="2015-08" db="UniProtKB">
        <authorList>
            <consortium name="WormBaseParasite"/>
        </authorList>
    </citation>
    <scope>IDENTIFICATION</scope>
</reference>
<dbReference type="Pfam" id="PF12937">
    <property type="entry name" value="F-box-like"/>
    <property type="match status" value="1"/>
</dbReference>